<dbReference type="GO" id="GO:0046983">
    <property type="term" value="F:protein dimerization activity"/>
    <property type="evidence" value="ECO:0007669"/>
    <property type="project" value="InterPro"/>
</dbReference>
<comment type="subcellular location">
    <subcellularLocation>
        <location evidence="1">Nucleus</location>
    </subcellularLocation>
</comment>
<dbReference type="InParanoid" id="A0A1X7US68"/>
<feature type="domain" description="BED-type" evidence="11">
    <location>
        <begin position="23"/>
        <end position="82"/>
    </location>
</feature>
<dbReference type="Pfam" id="PF05699">
    <property type="entry name" value="Dimer_Tnp_hAT"/>
    <property type="match status" value="1"/>
</dbReference>
<evidence type="ECO:0000256" key="3">
    <source>
        <dbReference type="ARBA" id="ARBA00022771"/>
    </source>
</evidence>
<evidence type="ECO:0000256" key="4">
    <source>
        <dbReference type="ARBA" id="ARBA00022833"/>
    </source>
</evidence>
<evidence type="ECO:0000256" key="1">
    <source>
        <dbReference type="ARBA" id="ARBA00004123"/>
    </source>
</evidence>
<dbReference type="eggNOG" id="KOG1121">
    <property type="taxonomic scope" value="Eukaryota"/>
</dbReference>
<dbReference type="SUPFAM" id="SSF57667">
    <property type="entry name" value="beta-beta-alpha zinc fingers"/>
    <property type="match status" value="1"/>
</dbReference>
<accession>A0A1X7US68</accession>
<dbReference type="EnsemblMetazoa" id="Aqu2.1.30613_001">
    <property type="protein sequence ID" value="Aqu2.1.30613_001"/>
    <property type="gene ID" value="Aqu2.1.30613"/>
</dbReference>
<dbReference type="PANTHER" id="PTHR46481:SF9">
    <property type="entry name" value="ZINC FINGER BED DOMAIN-CONTAINING PROTEIN 1-LIKE"/>
    <property type="match status" value="1"/>
</dbReference>
<dbReference type="InterPro" id="IPR003656">
    <property type="entry name" value="Znf_BED"/>
</dbReference>
<evidence type="ECO:0000256" key="2">
    <source>
        <dbReference type="ARBA" id="ARBA00022723"/>
    </source>
</evidence>
<dbReference type="GO" id="GO:0003677">
    <property type="term" value="F:DNA binding"/>
    <property type="evidence" value="ECO:0007669"/>
    <property type="project" value="UniProtKB-KW"/>
</dbReference>
<evidence type="ECO:0000256" key="9">
    <source>
        <dbReference type="PROSITE-ProRule" id="PRU00027"/>
    </source>
</evidence>
<reference evidence="12" key="1">
    <citation type="submission" date="2017-05" db="UniProtKB">
        <authorList>
            <consortium name="EnsemblMetazoa"/>
        </authorList>
    </citation>
    <scope>IDENTIFICATION</scope>
</reference>
<dbReference type="GO" id="GO:0005634">
    <property type="term" value="C:nucleus"/>
    <property type="evidence" value="ECO:0007669"/>
    <property type="project" value="UniProtKB-SubCell"/>
</dbReference>
<sequence length="466" mass="52574">MAAPTTDTEVTEVEEIRLTEKRNTKVKVWKYFGLKLDENGKASDSENPVCRLCWVSVSAKHSNTSNLYSHLKNQHPEEYLEVKPKTKGETPTKTGSQSIKEALEKSRKLDSKSQKYKRLTKSVTYFLAKDMYPLSSVEQPGLKKMLHEFNPRDMTDLLSGEDHITVSAVSPLIQHIFSVLLVPKDEDSTLTKEIKKKVKEDLEGRYASDETDQLINICTVIDPRFKLSSLDISKHTSIKECIMSEMESLTAIHEDDESNSVQPPLPKKPRYALGRILGNRASSSGQQMTVSEELDMYLHLPNEDIDSSPLTWWKSQDKKFPSLHKVARKYLCICATSVASERLFSTGGEIVTPSRSCLKPHRVDHNIVEINKTIYCALQNAIPPRATRYALNLNEPKQETKQKYISSIQGKLAKNVGVQKQLKVAFSVDKSLPIAVTQPRINLIAPRRLVKCKHFAGLLLGVIKSK</sequence>
<dbReference type="SUPFAM" id="SSF53098">
    <property type="entry name" value="Ribonuclease H-like"/>
    <property type="match status" value="1"/>
</dbReference>
<dbReference type="SMART" id="SM00614">
    <property type="entry name" value="ZnF_BED"/>
    <property type="match status" value="1"/>
</dbReference>
<protein>
    <recommendedName>
        <fullName evidence="11">BED-type domain-containing protein</fullName>
    </recommendedName>
</protein>
<keyword evidence="6" id="KW-0238">DNA-binding</keyword>
<organism evidence="12">
    <name type="scientific">Amphimedon queenslandica</name>
    <name type="common">Sponge</name>
    <dbReference type="NCBI Taxonomy" id="400682"/>
    <lineage>
        <taxon>Eukaryota</taxon>
        <taxon>Metazoa</taxon>
        <taxon>Porifera</taxon>
        <taxon>Demospongiae</taxon>
        <taxon>Heteroscleromorpha</taxon>
        <taxon>Haplosclerida</taxon>
        <taxon>Niphatidae</taxon>
        <taxon>Amphimedon</taxon>
    </lineage>
</organism>
<dbReference type="GO" id="GO:0008270">
    <property type="term" value="F:zinc ion binding"/>
    <property type="evidence" value="ECO:0007669"/>
    <property type="project" value="UniProtKB-KW"/>
</dbReference>
<dbReference type="InterPro" id="IPR052035">
    <property type="entry name" value="ZnF_BED_domain_contain"/>
</dbReference>
<keyword evidence="2" id="KW-0479">Metal-binding</keyword>
<dbReference type="Pfam" id="PF02892">
    <property type="entry name" value="zf-BED"/>
    <property type="match status" value="1"/>
</dbReference>
<keyword evidence="5" id="KW-0805">Transcription regulation</keyword>
<keyword evidence="7" id="KW-0804">Transcription</keyword>
<name>A0A1X7US68_AMPQE</name>
<keyword evidence="4" id="KW-0862">Zinc</keyword>
<evidence type="ECO:0000256" key="7">
    <source>
        <dbReference type="ARBA" id="ARBA00023163"/>
    </source>
</evidence>
<dbReference type="InterPro" id="IPR012337">
    <property type="entry name" value="RNaseH-like_sf"/>
</dbReference>
<evidence type="ECO:0000256" key="5">
    <source>
        <dbReference type="ARBA" id="ARBA00023015"/>
    </source>
</evidence>
<feature type="region of interest" description="Disordered" evidence="10">
    <location>
        <begin position="82"/>
        <end position="111"/>
    </location>
</feature>
<dbReference type="InterPro" id="IPR008906">
    <property type="entry name" value="HATC_C_dom"/>
</dbReference>
<evidence type="ECO:0000256" key="6">
    <source>
        <dbReference type="ARBA" id="ARBA00023125"/>
    </source>
</evidence>
<dbReference type="PROSITE" id="PS50808">
    <property type="entry name" value="ZF_BED"/>
    <property type="match status" value="1"/>
</dbReference>
<keyword evidence="3 9" id="KW-0863">Zinc-finger</keyword>
<evidence type="ECO:0000256" key="10">
    <source>
        <dbReference type="SAM" id="MobiDB-lite"/>
    </source>
</evidence>
<evidence type="ECO:0000313" key="12">
    <source>
        <dbReference type="EnsemblMetazoa" id="Aqu2.1.30613_001"/>
    </source>
</evidence>
<keyword evidence="8" id="KW-0539">Nucleus</keyword>
<feature type="compositionally biased region" description="Basic and acidic residues" evidence="10">
    <location>
        <begin position="101"/>
        <end position="111"/>
    </location>
</feature>
<dbReference type="AlphaFoldDB" id="A0A1X7US68"/>
<dbReference type="PANTHER" id="PTHR46481">
    <property type="entry name" value="ZINC FINGER BED DOMAIN-CONTAINING PROTEIN 4"/>
    <property type="match status" value="1"/>
</dbReference>
<dbReference type="InterPro" id="IPR036236">
    <property type="entry name" value="Znf_C2H2_sf"/>
</dbReference>
<proteinExistence type="predicted"/>
<dbReference type="OrthoDB" id="1607513at2759"/>
<evidence type="ECO:0000256" key="8">
    <source>
        <dbReference type="ARBA" id="ARBA00023242"/>
    </source>
</evidence>
<evidence type="ECO:0000259" key="11">
    <source>
        <dbReference type="PROSITE" id="PS50808"/>
    </source>
</evidence>